<dbReference type="PANTHER" id="PTHR40114:SF1">
    <property type="entry name" value="SLR0698 PROTEIN"/>
    <property type="match status" value="1"/>
</dbReference>
<dbReference type="SUPFAM" id="SSF55154">
    <property type="entry name" value="CYTH-like phosphatases"/>
    <property type="match status" value="1"/>
</dbReference>
<proteinExistence type="predicted"/>
<dbReference type="RefSeq" id="WP_006747708.1">
    <property type="nucleotide sequence ID" value="NZ_CP007029.1"/>
</dbReference>
<dbReference type="STRING" id="713585.THITH_07690"/>
<keyword evidence="4" id="KW-1185">Reference proteome</keyword>
<dbReference type="SMART" id="SM01118">
    <property type="entry name" value="CYTH"/>
    <property type="match status" value="1"/>
</dbReference>
<evidence type="ECO:0000313" key="4">
    <source>
        <dbReference type="Proteomes" id="UP000005289"/>
    </source>
</evidence>
<dbReference type="HOGENOM" id="CLU_109545_1_0_6"/>
<accession>W0DLR1</accession>
<dbReference type="InterPro" id="IPR023577">
    <property type="entry name" value="CYTH_domain"/>
</dbReference>
<dbReference type="EMBL" id="CP007029">
    <property type="protein sequence ID" value="AHE98167.1"/>
    <property type="molecule type" value="Genomic_DNA"/>
</dbReference>
<dbReference type="Proteomes" id="UP000005289">
    <property type="component" value="Chromosome"/>
</dbReference>
<evidence type="ECO:0000259" key="2">
    <source>
        <dbReference type="PROSITE" id="PS51707"/>
    </source>
</evidence>
<dbReference type="InterPro" id="IPR033469">
    <property type="entry name" value="CYTH-like_dom_sf"/>
</dbReference>
<dbReference type="PIRSF" id="PIRSF016487">
    <property type="entry name" value="CYTH_UCP016487"/>
    <property type="match status" value="1"/>
</dbReference>
<dbReference type="Gene3D" id="2.40.320.10">
    <property type="entry name" value="Hypothetical Protein Pfu-838710-001"/>
    <property type="match status" value="1"/>
</dbReference>
<dbReference type="AlphaFoldDB" id="W0DLR1"/>
<evidence type="ECO:0000256" key="1">
    <source>
        <dbReference type="PIRSR" id="PIRSR016487-1"/>
    </source>
</evidence>
<protein>
    <submittedName>
        <fullName evidence="3">Adenylate cyclase</fullName>
    </submittedName>
</protein>
<dbReference type="CDD" id="cd07891">
    <property type="entry name" value="CYTH-like_CthTTM-like_1"/>
    <property type="match status" value="1"/>
</dbReference>
<name>W0DLR1_9GAMM</name>
<organism evidence="3 4">
    <name type="scientific">Thioalkalivibrio paradoxus ARh 1</name>
    <dbReference type="NCBI Taxonomy" id="713585"/>
    <lineage>
        <taxon>Bacteria</taxon>
        <taxon>Pseudomonadati</taxon>
        <taxon>Pseudomonadota</taxon>
        <taxon>Gammaproteobacteria</taxon>
        <taxon>Chromatiales</taxon>
        <taxon>Ectothiorhodospiraceae</taxon>
        <taxon>Thioalkalivibrio</taxon>
    </lineage>
</organism>
<dbReference type="PROSITE" id="PS51707">
    <property type="entry name" value="CYTH"/>
    <property type="match status" value="1"/>
</dbReference>
<dbReference type="Pfam" id="PF01928">
    <property type="entry name" value="CYTH"/>
    <property type="match status" value="1"/>
</dbReference>
<evidence type="ECO:0000313" key="3">
    <source>
        <dbReference type="EMBL" id="AHE98167.1"/>
    </source>
</evidence>
<dbReference type="PANTHER" id="PTHR40114">
    <property type="entry name" value="SLR0698 PROTEIN"/>
    <property type="match status" value="1"/>
</dbReference>
<dbReference type="KEGG" id="tti:THITH_07690"/>
<sequence length="154" mass="17755">MAKEIERKFLIQGDAWRSQVQASRPMRQGYLCGNTRASVRVRIAGDQATLNIKSATLGVERQEFEYPVPLDDAQVLLDELAGAVVEKTRHELRHGDHVWEIDEFAGRNQGLIVAEIELSDPEEPFVRPDWLGEEVSHDPRYYNTELARHPYTRW</sequence>
<reference evidence="3 4" key="1">
    <citation type="submission" date="2013-12" db="EMBL/GenBank/DDBJ databases">
        <authorList>
            <consortium name="DOE Joint Genome Institute"/>
            <person name="Muyzer G."/>
            <person name="Huntemann M."/>
            <person name="Han J."/>
            <person name="Chen A."/>
            <person name="Kyrpides N."/>
            <person name="Mavromatis K."/>
            <person name="Markowitz V."/>
            <person name="Palaniappan K."/>
            <person name="Ivanova N."/>
            <person name="Schaumberg A."/>
            <person name="Pati A."/>
            <person name="Liolios K."/>
            <person name="Nordberg H.P."/>
            <person name="Cantor M.N."/>
            <person name="Hua S.X."/>
            <person name="Woyke T."/>
        </authorList>
    </citation>
    <scope>NUCLEOTIDE SEQUENCE [LARGE SCALE GENOMIC DNA]</scope>
    <source>
        <strain evidence="3 4">ARh 1</strain>
    </source>
</reference>
<dbReference type="OrthoDB" id="9805588at2"/>
<feature type="domain" description="CYTH" evidence="2">
    <location>
        <begin position="2"/>
        <end position="148"/>
    </location>
</feature>
<dbReference type="InterPro" id="IPR012042">
    <property type="entry name" value="NeuTTM/CthTTM-like"/>
</dbReference>
<gene>
    <name evidence="3" type="ORF">THITH_07690</name>
</gene>
<feature type="active site" description="Proton acceptor" evidence="1">
    <location>
        <position position="30"/>
    </location>
</feature>